<evidence type="ECO:0000259" key="2">
    <source>
        <dbReference type="Pfam" id="PF01266"/>
    </source>
</evidence>
<dbReference type="PANTHER" id="PTHR13847">
    <property type="entry name" value="SARCOSINE DEHYDROGENASE-RELATED"/>
    <property type="match status" value="1"/>
</dbReference>
<gene>
    <name evidence="3" type="ORF">GTW20_09760</name>
</gene>
<dbReference type="SUPFAM" id="SSF54373">
    <property type="entry name" value="FAD-linked reductases, C-terminal domain"/>
    <property type="match status" value="1"/>
</dbReference>
<dbReference type="SUPFAM" id="SSF51905">
    <property type="entry name" value="FAD/NAD(P)-binding domain"/>
    <property type="match status" value="1"/>
</dbReference>
<dbReference type="AlphaFoldDB" id="A0A7K2IRE2"/>
<organism evidence="3 4">
    <name type="scientific">Nocardiopsis alba</name>
    <dbReference type="NCBI Taxonomy" id="53437"/>
    <lineage>
        <taxon>Bacteria</taxon>
        <taxon>Bacillati</taxon>
        <taxon>Actinomycetota</taxon>
        <taxon>Actinomycetes</taxon>
        <taxon>Streptosporangiales</taxon>
        <taxon>Nocardiopsidaceae</taxon>
        <taxon>Nocardiopsis</taxon>
    </lineage>
</organism>
<dbReference type="PANTHER" id="PTHR13847:SF289">
    <property type="entry name" value="GLYCINE OXIDASE"/>
    <property type="match status" value="1"/>
</dbReference>
<reference evidence="3 4" key="1">
    <citation type="journal article" date="2019" name="Nat. Commun.">
        <title>The antimicrobial potential of Streptomyces from insect microbiomes.</title>
        <authorList>
            <person name="Chevrette M.G."/>
            <person name="Carlson C.M."/>
            <person name="Ortega H.E."/>
            <person name="Thomas C."/>
            <person name="Ananiev G.E."/>
            <person name="Barns K.J."/>
            <person name="Book A.J."/>
            <person name="Cagnazzo J."/>
            <person name="Carlos C."/>
            <person name="Flanigan W."/>
            <person name="Grubbs K.J."/>
            <person name="Horn H.A."/>
            <person name="Hoffmann F.M."/>
            <person name="Klassen J.L."/>
            <person name="Knack J.J."/>
            <person name="Lewin G.R."/>
            <person name="McDonald B.R."/>
            <person name="Muller L."/>
            <person name="Melo W.G.P."/>
            <person name="Pinto-Tomas A.A."/>
            <person name="Schmitz A."/>
            <person name="Wendt-Pienkowski E."/>
            <person name="Wildman S."/>
            <person name="Zhao M."/>
            <person name="Zhang F."/>
            <person name="Bugni T.S."/>
            <person name="Andes D.R."/>
            <person name="Pupo M.T."/>
            <person name="Currie C.R."/>
        </authorList>
    </citation>
    <scope>NUCLEOTIDE SEQUENCE [LARGE SCALE GENOMIC DNA]</scope>
    <source>
        <strain evidence="3 4">SID5840</strain>
    </source>
</reference>
<dbReference type="GO" id="GO:0016491">
    <property type="term" value="F:oxidoreductase activity"/>
    <property type="evidence" value="ECO:0007669"/>
    <property type="project" value="UniProtKB-KW"/>
</dbReference>
<dbReference type="Gene3D" id="3.50.50.60">
    <property type="entry name" value="FAD/NAD(P)-binding domain"/>
    <property type="match status" value="2"/>
</dbReference>
<name>A0A7K2IRE2_9ACTN</name>
<dbReference type="EMBL" id="WWHY01000001">
    <property type="protein sequence ID" value="MYR32552.1"/>
    <property type="molecule type" value="Genomic_DNA"/>
</dbReference>
<protein>
    <submittedName>
        <fullName evidence="3">FAD-dependent oxidoreductase</fullName>
    </submittedName>
</protein>
<evidence type="ECO:0000313" key="3">
    <source>
        <dbReference type="EMBL" id="MYR32552.1"/>
    </source>
</evidence>
<accession>A0A7K2IRE2</accession>
<dbReference type="InterPro" id="IPR006076">
    <property type="entry name" value="FAD-dep_OxRdtase"/>
</dbReference>
<evidence type="ECO:0000256" key="1">
    <source>
        <dbReference type="ARBA" id="ARBA00023002"/>
    </source>
</evidence>
<proteinExistence type="predicted"/>
<dbReference type="RefSeq" id="WP_161110783.1">
    <property type="nucleotide sequence ID" value="NZ_WWHY01000001.1"/>
</dbReference>
<evidence type="ECO:0000313" key="4">
    <source>
        <dbReference type="Proteomes" id="UP000467124"/>
    </source>
</evidence>
<dbReference type="Pfam" id="PF01266">
    <property type="entry name" value="DAO"/>
    <property type="match status" value="1"/>
</dbReference>
<dbReference type="Gene3D" id="3.30.9.10">
    <property type="entry name" value="D-Amino Acid Oxidase, subunit A, domain 2"/>
    <property type="match status" value="1"/>
</dbReference>
<dbReference type="Proteomes" id="UP000467124">
    <property type="component" value="Unassembled WGS sequence"/>
</dbReference>
<sequence length="422" mass="43746">MSVKGAGVPRTVIVVGAGIVGLSTAWYLQRYGVGVTVVERDTVAAGSSWGNAGWIAPGLTIPLNDPSVFGHGVRALLDPQAPLSIPPTTDTGLLGFLAAFAINSRRSTWERALVGNVPLSSVSLDAFTELTEAGVGLKDGPKTEDAPVTALFTSEKRAAHLLMELDQVRAAGLPLSYAALDGEAARSQSPFVSGAVRAGVRIDGQRYVNPGLFTHALADSVRERGGSVVEGFRVTGVEARGDGFRLRSAHGETESADAVVVATGAWLGRQGRPWGVTVPLRAGRGYSFTAPTDGPVPGPLYLPEARVACTPLAEGLRVAGTMEFRDIDAPLAADRISAIATSAAPYLTGVDLEARTDTWVGSRPVTADGLPVIGATRIPGLYVAGGHGMWGFTQGPATGRLLARAVATGSVPATLRPFDPLR</sequence>
<comment type="caution">
    <text evidence="3">The sequence shown here is derived from an EMBL/GenBank/DDBJ whole genome shotgun (WGS) entry which is preliminary data.</text>
</comment>
<keyword evidence="1" id="KW-0560">Oxidoreductase</keyword>
<dbReference type="GO" id="GO:0005737">
    <property type="term" value="C:cytoplasm"/>
    <property type="evidence" value="ECO:0007669"/>
    <property type="project" value="TreeGrafter"/>
</dbReference>
<feature type="domain" description="FAD dependent oxidoreductase" evidence="2">
    <location>
        <begin position="12"/>
        <end position="404"/>
    </location>
</feature>
<dbReference type="InterPro" id="IPR036188">
    <property type="entry name" value="FAD/NAD-bd_sf"/>
</dbReference>